<dbReference type="GO" id="GO:0016301">
    <property type="term" value="F:kinase activity"/>
    <property type="evidence" value="ECO:0007669"/>
    <property type="project" value="UniProtKB-KW"/>
</dbReference>
<keyword evidence="1" id="KW-0418">Kinase</keyword>
<gene>
    <name evidence="1" type="ORF">ACFPO9_27445</name>
</gene>
<dbReference type="InterPro" id="IPR027600">
    <property type="entry name" value="HprK-rel_A"/>
</dbReference>
<dbReference type="Gene3D" id="3.40.50.300">
    <property type="entry name" value="P-loop containing nucleotide triphosphate hydrolases"/>
    <property type="match status" value="1"/>
</dbReference>
<keyword evidence="2" id="KW-1185">Reference proteome</keyword>
<protein>
    <submittedName>
        <fullName evidence="1">HprK-related kinase A</fullName>
    </submittedName>
</protein>
<dbReference type="EMBL" id="JBHSMZ010000026">
    <property type="protein sequence ID" value="MFC5552268.1"/>
    <property type="molecule type" value="Genomic_DNA"/>
</dbReference>
<name>A0ABW0S5L1_9BURK</name>
<dbReference type="InterPro" id="IPR027417">
    <property type="entry name" value="P-loop_NTPase"/>
</dbReference>
<keyword evidence="1" id="KW-0808">Transferase</keyword>
<accession>A0ABW0S5L1</accession>
<reference evidence="2" key="1">
    <citation type="journal article" date="2019" name="Int. J. Syst. Evol. Microbiol.">
        <title>The Global Catalogue of Microorganisms (GCM) 10K type strain sequencing project: providing services to taxonomists for standard genome sequencing and annotation.</title>
        <authorList>
            <consortium name="The Broad Institute Genomics Platform"/>
            <consortium name="The Broad Institute Genome Sequencing Center for Infectious Disease"/>
            <person name="Wu L."/>
            <person name="Ma J."/>
        </authorList>
    </citation>
    <scope>NUCLEOTIDE SEQUENCE [LARGE SCALE GENOMIC DNA]</scope>
    <source>
        <strain evidence="2">CGMCC 4.5798</strain>
    </source>
</reference>
<comment type="caution">
    <text evidence="1">The sequence shown here is derived from an EMBL/GenBank/DDBJ whole genome shotgun (WGS) entry which is preliminary data.</text>
</comment>
<dbReference type="RefSeq" id="WP_379777561.1">
    <property type="nucleotide sequence ID" value="NZ_JBHSMZ010000026.1"/>
</dbReference>
<organism evidence="1 2">
    <name type="scientific">Massilia aerilata</name>
    <dbReference type="NCBI Taxonomy" id="453817"/>
    <lineage>
        <taxon>Bacteria</taxon>
        <taxon>Pseudomonadati</taxon>
        <taxon>Pseudomonadota</taxon>
        <taxon>Betaproteobacteria</taxon>
        <taxon>Burkholderiales</taxon>
        <taxon>Oxalobacteraceae</taxon>
        <taxon>Telluria group</taxon>
        <taxon>Massilia</taxon>
    </lineage>
</organism>
<evidence type="ECO:0000313" key="1">
    <source>
        <dbReference type="EMBL" id="MFC5552268.1"/>
    </source>
</evidence>
<dbReference type="SUPFAM" id="SSF53795">
    <property type="entry name" value="PEP carboxykinase-like"/>
    <property type="match status" value="1"/>
</dbReference>
<dbReference type="Proteomes" id="UP001596086">
    <property type="component" value="Unassembled WGS sequence"/>
</dbReference>
<proteinExistence type="predicted"/>
<sequence length="305" mass="33498">MLTVASLSRNELNKRLAGVGLVVRTGPFVSRIHSPIAQIADGIALLYGDYPLVDENGFADFHVNMRRSAGLRRWYKPQVRFDLDGHEPFEPLPEAHAFPMLEWALNWCISTRAHSWLTVHAAVVERNGLAAILPAPPGSGKSTLCAALVNRGWRLLSDELAMFRLADARLVPVPRPVSLKNRSIEVIRNYVPDAVFSVPVGNTTKGTVAHLKAPSESIARADETAQPAWIVFPKYESGAATSLVPIPHARAFFRVAENAFNYSHMGAAGFQTLTAVIDGCASYDFRYSNIDEAIALFAALERPRQ</sequence>
<evidence type="ECO:0000313" key="2">
    <source>
        <dbReference type="Proteomes" id="UP001596086"/>
    </source>
</evidence>
<dbReference type="NCBIfam" id="TIGR04352">
    <property type="entry name" value="HprK_rel_A"/>
    <property type="match status" value="1"/>
</dbReference>